<keyword evidence="12" id="KW-1185">Reference proteome</keyword>
<dbReference type="InterPro" id="IPR001959">
    <property type="entry name" value="Transposase"/>
</dbReference>
<evidence type="ECO:0000256" key="6">
    <source>
        <dbReference type="ARBA" id="ARBA00023125"/>
    </source>
</evidence>
<dbReference type="NCBIfam" id="NF040570">
    <property type="entry name" value="guided_TnpB"/>
    <property type="match status" value="1"/>
</dbReference>
<dbReference type="InterPro" id="IPR021027">
    <property type="entry name" value="Transposase_put_HTH"/>
</dbReference>
<organism evidence="11 12">
    <name type="scientific">Sporolactobacillus laevolacticus DSM 442</name>
    <dbReference type="NCBI Taxonomy" id="1395513"/>
    <lineage>
        <taxon>Bacteria</taxon>
        <taxon>Bacillati</taxon>
        <taxon>Bacillota</taxon>
        <taxon>Bacilli</taxon>
        <taxon>Bacillales</taxon>
        <taxon>Sporolactobacillaceae</taxon>
        <taxon>Sporolactobacillus</taxon>
    </lineage>
</organism>
<feature type="domain" description="Transposase putative helix-turn-helix" evidence="10">
    <location>
        <begin position="3"/>
        <end position="45"/>
    </location>
</feature>
<keyword evidence="3" id="KW-0815">Transposition</keyword>
<dbReference type="GO" id="GO:0032196">
    <property type="term" value="P:transposition"/>
    <property type="evidence" value="ECO:0007669"/>
    <property type="project" value="UniProtKB-KW"/>
</dbReference>
<dbReference type="NCBIfam" id="TIGR01766">
    <property type="entry name" value="IS200/IS605 family accessory protein TnpB-like domain"/>
    <property type="match status" value="1"/>
</dbReference>
<dbReference type="Pfam" id="PF01385">
    <property type="entry name" value="OrfB_IS605"/>
    <property type="match status" value="1"/>
</dbReference>
<evidence type="ECO:0000256" key="7">
    <source>
        <dbReference type="ARBA" id="ARBA00023172"/>
    </source>
</evidence>
<dbReference type="GO" id="GO:0006310">
    <property type="term" value="P:DNA recombination"/>
    <property type="evidence" value="ECO:0007669"/>
    <property type="project" value="UniProtKB-KW"/>
</dbReference>
<feature type="domain" description="Cas12f1-like TNB" evidence="9">
    <location>
        <begin position="312"/>
        <end position="378"/>
    </location>
</feature>
<dbReference type="PANTHER" id="PTHR30405:SF25">
    <property type="entry name" value="RNA-GUIDED DNA ENDONUCLEASE INSQ-RELATED"/>
    <property type="match status" value="1"/>
</dbReference>
<dbReference type="PANTHER" id="PTHR30405">
    <property type="entry name" value="TRANSPOSASE"/>
    <property type="match status" value="1"/>
</dbReference>
<protein>
    <submittedName>
        <fullName evidence="11">Transposase IS605</fullName>
    </submittedName>
</protein>
<dbReference type="EMBL" id="AWTC01000012">
    <property type="protein sequence ID" value="EST11375.1"/>
    <property type="molecule type" value="Genomic_DNA"/>
</dbReference>
<comment type="similarity">
    <text evidence="1">In the C-terminal section; belongs to the transposase 35 family.</text>
</comment>
<sequence>MPLKGLKVRIYPNKAQKIKIKMNFGYNRFVWNQMLNMLIERYKNNPKAPFLNAYALNTLLPALKREYLWLKDAESTSLQATNHDLIEAYKKFFNEHKGFPKFKSKKFLKQSYQSKCVNKNIKQVGAKYIKLPKLGILRFKSGRPIPDKIKSVTIKQSFTGKYYAVLLVECENQAFEKTNQQIGLDMGVQDLLVYSDGTKVPTIRFDKRLAQRKHYWEKRLARRRLIAQKEIAWDKHNKVLNPRVLSDFVNYRKAKVMVAKYNEKIANQRNNYLHQLTTKLVKQYDVIAIEDLKTKNLLHNHKLARAIANQAWRELRRMLSYKCEWYGKQLIVVNPYKTSQICSHCGHDDGKHPLDVREWTCPSCHHHHDRDVNAAKNILTIGLGQALVKELSPLLLRLRTKKQVCNVPRSSVL</sequence>
<keyword evidence="5" id="KW-0862">Zinc</keyword>
<keyword evidence="7" id="KW-0233">DNA recombination</keyword>
<keyword evidence="4" id="KW-0479">Metal-binding</keyword>
<dbReference type="InterPro" id="IPR010095">
    <property type="entry name" value="Cas12f1-like_TNB"/>
</dbReference>
<evidence type="ECO:0000259" key="8">
    <source>
        <dbReference type="Pfam" id="PF01385"/>
    </source>
</evidence>
<accession>V6IW24</accession>
<evidence type="ECO:0000313" key="12">
    <source>
        <dbReference type="Proteomes" id="UP000018296"/>
    </source>
</evidence>
<gene>
    <name evidence="11" type="ORF">P343_12405</name>
</gene>
<keyword evidence="6" id="KW-0238">DNA-binding</keyword>
<feature type="domain" description="Probable transposase IS891/IS1136/IS1341" evidence="8">
    <location>
        <begin position="168"/>
        <end position="298"/>
    </location>
</feature>
<dbReference type="eggNOG" id="COG0675">
    <property type="taxonomic scope" value="Bacteria"/>
</dbReference>
<dbReference type="STRING" id="1395513.P343_12405"/>
<dbReference type="GO" id="GO:0003677">
    <property type="term" value="F:DNA binding"/>
    <property type="evidence" value="ECO:0007669"/>
    <property type="project" value="UniProtKB-KW"/>
</dbReference>
<dbReference type="AlphaFoldDB" id="V6IW24"/>
<dbReference type="Pfam" id="PF12323">
    <property type="entry name" value="HTH_OrfB_IS605"/>
    <property type="match status" value="1"/>
</dbReference>
<dbReference type="InterPro" id="IPR051399">
    <property type="entry name" value="RNA-guided_DNA_endo/Transpos"/>
</dbReference>
<reference evidence="11 12" key="1">
    <citation type="journal article" date="2013" name="Genome Announc.">
        <title>Genome Sequence of Sporolactobacillus laevolacticus DSM442, an Efficient Polymer-Grade D-Lactate Producer from Agricultural Waste Cottonseed as a Nitrogen Source.</title>
        <authorList>
            <person name="Wang H."/>
            <person name="Wang L."/>
            <person name="Ju J."/>
            <person name="Yu B."/>
            <person name="Ma Y."/>
        </authorList>
    </citation>
    <scope>NUCLEOTIDE SEQUENCE [LARGE SCALE GENOMIC DNA]</scope>
    <source>
        <strain evidence="11 12">DSM 442</strain>
    </source>
</reference>
<comment type="similarity">
    <text evidence="2">In the N-terminal section; belongs to the transposase 2 family.</text>
</comment>
<evidence type="ECO:0000256" key="1">
    <source>
        <dbReference type="ARBA" id="ARBA00008761"/>
    </source>
</evidence>
<evidence type="ECO:0000259" key="9">
    <source>
        <dbReference type="Pfam" id="PF07282"/>
    </source>
</evidence>
<evidence type="ECO:0000256" key="3">
    <source>
        <dbReference type="ARBA" id="ARBA00022578"/>
    </source>
</evidence>
<evidence type="ECO:0000256" key="2">
    <source>
        <dbReference type="ARBA" id="ARBA00011044"/>
    </source>
</evidence>
<evidence type="ECO:0000256" key="5">
    <source>
        <dbReference type="ARBA" id="ARBA00022833"/>
    </source>
</evidence>
<dbReference type="Pfam" id="PF07282">
    <property type="entry name" value="Cas12f1-like_TNB"/>
    <property type="match status" value="1"/>
</dbReference>
<dbReference type="GO" id="GO:0046872">
    <property type="term" value="F:metal ion binding"/>
    <property type="evidence" value="ECO:0007669"/>
    <property type="project" value="UniProtKB-KW"/>
</dbReference>
<dbReference type="PATRIC" id="fig|1395513.3.peg.2516"/>
<proteinExistence type="inferred from homology"/>
<comment type="caution">
    <text evidence="11">The sequence shown here is derived from an EMBL/GenBank/DDBJ whole genome shotgun (WGS) entry which is preliminary data.</text>
</comment>
<name>V6IW24_9BACL</name>
<evidence type="ECO:0000256" key="4">
    <source>
        <dbReference type="ARBA" id="ARBA00022723"/>
    </source>
</evidence>
<dbReference type="RefSeq" id="WP_023510723.1">
    <property type="nucleotide sequence ID" value="NZ_AWTC01000012.1"/>
</dbReference>
<evidence type="ECO:0000259" key="10">
    <source>
        <dbReference type="Pfam" id="PF12323"/>
    </source>
</evidence>
<evidence type="ECO:0000313" key="11">
    <source>
        <dbReference type="EMBL" id="EST11375.1"/>
    </source>
</evidence>
<dbReference type="Proteomes" id="UP000018296">
    <property type="component" value="Unassembled WGS sequence"/>
</dbReference>